<evidence type="ECO:0000313" key="3">
    <source>
        <dbReference type="Proteomes" id="UP001558632"/>
    </source>
</evidence>
<gene>
    <name evidence="2" type="ORF">TSPI_01691</name>
</gene>
<feature type="compositionally biased region" description="Polar residues" evidence="1">
    <location>
        <begin position="18"/>
        <end position="28"/>
    </location>
</feature>
<keyword evidence="3" id="KW-1185">Reference proteome</keyword>
<dbReference type="Proteomes" id="UP001558632">
    <property type="component" value="Unassembled WGS sequence"/>
</dbReference>
<proteinExistence type="predicted"/>
<organism evidence="2 3">
    <name type="scientific">Trichinella spiralis</name>
    <name type="common">Trichina worm</name>
    <dbReference type="NCBI Taxonomy" id="6334"/>
    <lineage>
        <taxon>Eukaryota</taxon>
        <taxon>Metazoa</taxon>
        <taxon>Ecdysozoa</taxon>
        <taxon>Nematoda</taxon>
        <taxon>Enoplea</taxon>
        <taxon>Dorylaimia</taxon>
        <taxon>Trichinellida</taxon>
        <taxon>Trichinellidae</taxon>
        <taxon>Trichinella</taxon>
    </lineage>
</organism>
<dbReference type="EMBL" id="JBEUSY010000451">
    <property type="protein sequence ID" value="KAL1232269.1"/>
    <property type="molecule type" value="Genomic_DNA"/>
</dbReference>
<evidence type="ECO:0000256" key="1">
    <source>
        <dbReference type="SAM" id="MobiDB-lite"/>
    </source>
</evidence>
<accession>A0ABR3KAV8</accession>
<name>A0ABR3KAV8_TRISP</name>
<evidence type="ECO:0000313" key="2">
    <source>
        <dbReference type="EMBL" id="KAL1232269.1"/>
    </source>
</evidence>
<sequence length="79" mass="8966">MDYGEVVRQRRLVKDLDTSVTTSPQLGTAGSRKRRRVASARRPWSRLLLPPLGQRFVVNCRRYLTGTAMEDQCEEATAS</sequence>
<protein>
    <submittedName>
        <fullName evidence="2">Nonribosomal peptide synthetase</fullName>
    </submittedName>
</protein>
<reference evidence="2 3" key="1">
    <citation type="submission" date="2024-07" db="EMBL/GenBank/DDBJ databases">
        <title>Enhanced genomic and transcriptomic resources for Trichinella pseudospiralis and T. spiralis underpin the discovery of pronounced molecular differences between stages and species.</title>
        <authorList>
            <person name="Pasi K.K."/>
            <person name="La Rosa G."/>
            <person name="Gomez-Morales M.A."/>
            <person name="Tosini F."/>
            <person name="Sumanam S."/>
            <person name="Young N.D."/>
            <person name="Chang B.C."/>
            <person name="Robin G.B."/>
        </authorList>
    </citation>
    <scope>NUCLEOTIDE SEQUENCE [LARGE SCALE GENOMIC DNA]</scope>
    <source>
        <strain evidence="2">ISS534</strain>
    </source>
</reference>
<comment type="caution">
    <text evidence="2">The sequence shown here is derived from an EMBL/GenBank/DDBJ whole genome shotgun (WGS) entry which is preliminary data.</text>
</comment>
<feature type="region of interest" description="Disordered" evidence="1">
    <location>
        <begin position="18"/>
        <end position="40"/>
    </location>
</feature>